<evidence type="ECO:0000313" key="5">
    <source>
        <dbReference type="Proteomes" id="UP000050794"/>
    </source>
</evidence>
<evidence type="ECO:0000256" key="2">
    <source>
        <dbReference type="ARBA" id="ARBA00023163"/>
    </source>
</evidence>
<protein>
    <submittedName>
        <fullName evidence="6">DNA-directed RNA polymerase</fullName>
    </submittedName>
</protein>
<reference evidence="6" key="1">
    <citation type="submission" date="2016-06" db="UniProtKB">
        <authorList>
            <consortium name="WormBaseParasite"/>
        </authorList>
    </citation>
    <scope>IDENTIFICATION</scope>
</reference>
<dbReference type="InterPro" id="IPR005576">
    <property type="entry name" value="Rpb7-like_N"/>
</dbReference>
<gene>
    <name evidence="4" type="ORF">TCNE_LOCUS4100</name>
</gene>
<dbReference type="GO" id="GO:0006351">
    <property type="term" value="P:DNA-templated transcription"/>
    <property type="evidence" value="ECO:0007669"/>
    <property type="project" value="InterPro"/>
</dbReference>
<name>A0A183U6I0_TOXCA</name>
<evidence type="ECO:0000256" key="1">
    <source>
        <dbReference type="ARBA" id="ARBA00022478"/>
    </source>
</evidence>
<dbReference type="Proteomes" id="UP000050794">
    <property type="component" value="Unassembled WGS sequence"/>
</dbReference>
<evidence type="ECO:0000313" key="4">
    <source>
        <dbReference type="EMBL" id="VDM29817.1"/>
    </source>
</evidence>
<dbReference type="AlphaFoldDB" id="A0A183U6I0"/>
<keyword evidence="5" id="KW-1185">Reference proteome</keyword>
<organism evidence="5 6">
    <name type="scientific">Toxocara canis</name>
    <name type="common">Canine roundworm</name>
    <dbReference type="NCBI Taxonomy" id="6265"/>
    <lineage>
        <taxon>Eukaryota</taxon>
        <taxon>Metazoa</taxon>
        <taxon>Ecdysozoa</taxon>
        <taxon>Nematoda</taxon>
        <taxon>Chromadorea</taxon>
        <taxon>Rhabditida</taxon>
        <taxon>Spirurina</taxon>
        <taxon>Ascaridomorpha</taxon>
        <taxon>Ascaridoidea</taxon>
        <taxon>Toxocaridae</taxon>
        <taxon>Toxocara</taxon>
    </lineage>
</organism>
<reference evidence="4 5" key="2">
    <citation type="submission" date="2018-11" db="EMBL/GenBank/DDBJ databases">
        <authorList>
            <consortium name="Pathogen Informatics"/>
        </authorList>
    </citation>
    <scope>NUCLEOTIDE SEQUENCE [LARGE SCALE GENOMIC DNA]</scope>
</reference>
<dbReference type="SUPFAM" id="SSF88798">
    <property type="entry name" value="N-terminal, heterodimerisation domain of RBP7 (RpoE)"/>
    <property type="match status" value="1"/>
</dbReference>
<proteinExistence type="predicted"/>
<dbReference type="Gene3D" id="3.30.1490.120">
    <property type="entry name" value="RNA polymerase Rpb7-like, N-terminal domain"/>
    <property type="match status" value="1"/>
</dbReference>
<evidence type="ECO:0000313" key="6">
    <source>
        <dbReference type="WBParaSite" id="TCNE_0000410001-mRNA-1"/>
    </source>
</evidence>
<keyword evidence="2" id="KW-0804">Transcription</keyword>
<dbReference type="GO" id="GO:0000428">
    <property type="term" value="C:DNA-directed RNA polymerase complex"/>
    <property type="evidence" value="ECO:0007669"/>
    <property type="project" value="UniProtKB-KW"/>
</dbReference>
<dbReference type="InterPro" id="IPR036898">
    <property type="entry name" value="RNA_pol_Rpb7-like_N_sf"/>
</dbReference>
<keyword evidence="1" id="KW-0240">DNA-directed RNA polymerase</keyword>
<sequence length="56" mass="6075">MVKRKLFNDAEGTCTGEFGFVIAVTTIDNIGSGLIQPGERMIETDPDRLCIKSASK</sequence>
<dbReference type="Pfam" id="PF03876">
    <property type="entry name" value="SHS2_Rpb7-N"/>
    <property type="match status" value="1"/>
</dbReference>
<dbReference type="EMBL" id="UYWY01006260">
    <property type="protein sequence ID" value="VDM29817.1"/>
    <property type="molecule type" value="Genomic_DNA"/>
</dbReference>
<dbReference type="WBParaSite" id="TCNE_0000410001-mRNA-1">
    <property type="protein sequence ID" value="TCNE_0000410001-mRNA-1"/>
    <property type="gene ID" value="TCNE_0000410001"/>
</dbReference>
<feature type="domain" description="RNA polymerase Rpb7-like N-terminal" evidence="3">
    <location>
        <begin position="4"/>
        <end position="38"/>
    </location>
</feature>
<evidence type="ECO:0000259" key="3">
    <source>
        <dbReference type="Pfam" id="PF03876"/>
    </source>
</evidence>
<accession>A0A183U6I0</accession>